<comment type="caution">
    <text evidence="2">The sequence shown here is derived from an EMBL/GenBank/DDBJ whole genome shotgun (WGS) entry which is preliminary data.</text>
</comment>
<dbReference type="PANTHER" id="PTHR35046:SF9">
    <property type="entry name" value="RNA-DIRECTED DNA POLYMERASE"/>
    <property type="match status" value="1"/>
</dbReference>
<keyword evidence="3" id="KW-1185">Reference proteome</keyword>
<evidence type="ECO:0000313" key="2">
    <source>
        <dbReference type="EMBL" id="KAA3473497.1"/>
    </source>
</evidence>
<accession>A0A5B6VXE6</accession>
<dbReference type="OrthoDB" id="912587at2759"/>
<dbReference type="Pfam" id="PF24626">
    <property type="entry name" value="SH3_Tf2-1"/>
    <property type="match status" value="1"/>
</dbReference>
<protein>
    <submittedName>
        <fullName evidence="2">Succinate dehydrogenase [ubiquinone] flavoprotein subunit, mitochondrial-like</fullName>
    </submittedName>
</protein>
<reference evidence="3" key="1">
    <citation type="journal article" date="2019" name="Plant Biotechnol. J.">
        <title>Genome sequencing of the Australian wild diploid species Gossypium australe highlights disease resistance and delayed gland morphogenesis.</title>
        <authorList>
            <person name="Cai Y."/>
            <person name="Cai X."/>
            <person name="Wang Q."/>
            <person name="Wang P."/>
            <person name="Zhang Y."/>
            <person name="Cai C."/>
            <person name="Xu Y."/>
            <person name="Wang K."/>
            <person name="Zhou Z."/>
            <person name="Wang C."/>
            <person name="Geng S."/>
            <person name="Li B."/>
            <person name="Dong Q."/>
            <person name="Hou Y."/>
            <person name="Wang H."/>
            <person name="Ai P."/>
            <person name="Liu Z."/>
            <person name="Yi F."/>
            <person name="Sun M."/>
            <person name="An G."/>
            <person name="Cheng J."/>
            <person name="Zhang Y."/>
            <person name="Shi Q."/>
            <person name="Xie Y."/>
            <person name="Shi X."/>
            <person name="Chang Y."/>
            <person name="Huang F."/>
            <person name="Chen Y."/>
            <person name="Hong S."/>
            <person name="Mi L."/>
            <person name="Sun Q."/>
            <person name="Zhang L."/>
            <person name="Zhou B."/>
            <person name="Peng R."/>
            <person name="Zhang X."/>
            <person name="Liu F."/>
        </authorList>
    </citation>
    <scope>NUCLEOTIDE SEQUENCE [LARGE SCALE GENOMIC DNA]</scope>
    <source>
        <strain evidence="3">cv. PA1801</strain>
    </source>
</reference>
<keyword evidence="2" id="KW-0830">Ubiquinone</keyword>
<evidence type="ECO:0000259" key="1">
    <source>
        <dbReference type="Pfam" id="PF24626"/>
    </source>
</evidence>
<name>A0A5B6VXE6_9ROSI</name>
<dbReference type="Proteomes" id="UP000325315">
    <property type="component" value="Unassembled WGS sequence"/>
</dbReference>
<gene>
    <name evidence="2" type="ORF">EPI10_023869</name>
</gene>
<dbReference type="AlphaFoldDB" id="A0A5B6VXE6"/>
<evidence type="ECO:0000313" key="3">
    <source>
        <dbReference type="Proteomes" id="UP000325315"/>
    </source>
</evidence>
<sequence>MDLMPLTSNKLVHVDGKEKAEFVKQLDNIERRTEQYAQRVNKGLKRVIFEPGDWVWIHMRKERFSTQRRSELLPMGAGLFQVLEMINKNAYKLDLPGEYRISATFNGQITLKRGDDAILAREATADPIELPQGPITWSRAKKFQDAIASHIDRAWGGEVAGLIKQAWSSTPCVPYSLLQAEF</sequence>
<proteinExistence type="predicted"/>
<dbReference type="InterPro" id="IPR056924">
    <property type="entry name" value="SH3_Tf2-1"/>
</dbReference>
<dbReference type="PANTHER" id="PTHR35046">
    <property type="entry name" value="ZINC KNUCKLE (CCHC-TYPE) FAMILY PROTEIN"/>
    <property type="match status" value="1"/>
</dbReference>
<dbReference type="EMBL" id="SMMG02000005">
    <property type="protein sequence ID" value="KAA3473497.1"/>
    <property type="molecule type" value="Genomic_DNA"/>
</dbReference>
<feature type="domain" description="Tf2-1-like SH3-like" evidence="1">
    <location>
        <begin position="52"/>
        <end position="106"/>
    </location>
</feature>
<organism evidence="2 3">
    <name type="scientific">Gossypium australe</name>
    <dbReference type="NCBI Taxonomy" id="47621"/>
    <lineage>
        <taxon>Eukaryota</taxon>
        <taxon>Viridiplantae</taxon>
        <taxon>Streptophyta</taxon>
        <taxon>Embryophyta</taxon>
        <taxon>Tracheophyta</taxon>
        <taxon>Spermatophyta</taxon>
        <taxon>Magnoliopsida</taxon>
        <taxon>eudicotyledons</taxon>
        <taxon>Gunneridae</taxon>
        <taxon>Pentapetalae</taxon>
        <taxon>rosids</taxon>
        <taxon>malvids</taxon>
        <taxon>Malvales</taxon>
        <taxon>Malvaceae</taxon>
        <taxon>Malvoideae</taxon>
        <taxon>Gossypium</taxon>
    </lineage>
</organism>